<dbReference type="Proteomes" id="UP000249524">
    <property type="component" value="Unassembled WGS sequence"/>
</dbReference>
<feature type="region of interest" description="Disordered" evidence="1">
    <location>
        <begin position="1"/>
        <end position="26"/>
    </location>
</feature>
<reference evidence="2 3" key="1">
    <citation type="submission" date="2018-05" db="EMBL/GenBank/DDBJ databases">
        <authorList>
            <person name="Lanie J.A."/>
            <person name="Ng W.-L."/>
            <person name="Kazmierczak K.M."/>
            <person name="Andrzejewski T.M."/>
            <person name="Davidsen T.M."/>
            <person name="Wayne K.J."/>
            <person name="Tettelin H."/>
            <person name="Glass J.I."/>
            <person name="Rusch D."/>
            <person name="Podicherti R."/>
            <person name="Tsui H.-C.T."/>
            <person name="Winkler M.E."/>
        </authorList>
    </citation>
    <scope>NUCLEOTIDE SEQUENCE [LARGE SCALE GENOMIC DNA]</scope>
    <source>
        <strain evidence="2 3">BUT-10</strain>
    </source>
</reference>
<evidence type="ECO:0000313" key="2">
    <source>
        <dbReference type="EMBL" id="RAK62451.1"/>
    </source>
</evidence>
<protein>
    <submittedName>
        <fullName evidence="2">Uncharacterized protein</fullName>
    </submittedName>
</protein>
<evidence type="ECO:0000256" key="1">
    <source>
        <dbReference type="SAM" id="MobiDB-lite"/>
    </source>
</evidence>
<proteinExistence type="predicted"/>
<sequence length="89" mass="10320">MPDQLSLFGAGEGRMQPPARSYAPDPADVRRRLHDLLALAREAKAMPWPDRDARMWQTVFPQMANWLPEDEANQLRFEFAREIERLKAA</sequence>
<dbReference type="EMBL" id="QFYS01000011">
    <property type="protein sequence ID" value="RAK62451.1"/>
    <property type="molecule type" value="Genomic_DNA"/>
</dbReference>
<dbReference type="AlphaFoldDB" id="A0A328B7Q9"/>
<comment type="caution">
    <text evidence="2">The sequence shown here is derived from an EMBL/GenBank/DDBJ whole genome shotgun (WGS) entry which is preliminary data.</text>
</comment>
<dbReference type="RefSeq" id="WP_111277901.1">
    <property type="nucleotide sequence ID" value="NZ_QFYS01000011.1"/>
</dbReference>
<keyword evidence="3" id="KW-1185">Reference proteome</keyword>
<name>A0A328B7Q9_9CAUL</name>
<evidence type="ECO:0000313" key="3">
    <source>
        <dbReference type="Proteomes" id="UP000249524"/>
    </source>
</evidence>
<dbReference type="OrthoDB" id="8420544at2"/>
<organism evidence="2 3">
    <name type="scientific">Phenylobacterium kunshanense</name>
    <dbReference type="NCBI Taxonomy" id="1445034"/>
    <lineage>
        <taxon>Bacteria</taxon>
        <taxon>Pseudomonadati</taxon>
        <taxon>Pseudomonadota</taxon>
        <taxon>Alphaproteobacteria</taxon>
        <taxon>Caulobacterales</taxon>
        <taxon>Caulobacteraceae</taxon>
        <taxon>Phenylobacterium</taxon>
    </lineage>
</organism>
<accession>A0A328B7Q9</accession>
<gene>
    <name evidence="2" type="ORF">DJ019_18675</name>
</gene>